<proteinExistence type="predicted"/>
<evidence type="ECO:0000313" key="2">
    <source>
        <dbReference type="EMBL" id="TCL44452.1"/>
    </source>
</evidence>
<dbReference type="OrthoDB" id="4570726at2"/>
<dbReference type="EMBL" id="SLUK01000002">
    <property type="protein sequence ID" value="TCL44452.1"/>
    <property type="molecule type" value="Genomic_DNA"/>
</dbReference>
<feature type="region of interest" description="Disordered" evidence="1">
    <location>
        <begin position="62"/>
        <end position="138"/>
    </location>
</feature>
<feature type="compositionally biased region" description="Basic residues" evidence="1">
    <location>
        <begin position="129"/>
        <end position="138"/>
    </location>
</feature>
<keyword evidence="3" id="KW-1185">Reference proteome</keyword>
<comment type="caution">
    <text evidence="2">The sequence shown here is derived from an EMBL/GenBank/DDBJ whole genome shotgun (WGS) entry which is preliminary data.</text>
</comment>
<evidence type="ECO:0000256" key="1">
    <source>
        <dbReference type="SAM" id="MobiDB-lite"/>
    </source>
</evidence>
<dbReference type="RefSeq" id="WP_079699529.1">
    <property type="nucleotide sequence ID" value="NZ_JADNAH010000007.1"/>
</dbReference>
<name>A0A9X8UKH6_9FIRM</name>
<reference evidence="2 3" key="1">
    <citation type="submission" date="2019-03" db="EMBL/GenBank/DDBJ databases">
        <title>Genomic Encyclopedia of Type Strains, Phase IV (KMG-IV): sequencing the most valuable type-strain genomes for metagenomic binning, comparative biology and taxonomic classification.</title>
        <authorList>
            <person name="Goeker M."/>
        </authorList>
    </citation>
    <scope>NUCLEOTIDE SEQUENCE [LARGE SCALE GENOMIC DNA]</scope>
    <source>
        <strain evidence="2 3">DSM 100433</strain>
    </source>
</reference>
<feature type="compositionally biased region" description="Basic and acidic residues" evidence="1">
    <location>
        <begin position="100"/>
        <end position="128"/>
    </location>
</feature>
<gene>
    <name evidence="2" type="ORF">EDD78_10269</name>
</gene>
<protein>
    <submittedName>
        <fullName evidence="2">DUF2992 family protein</fullName>
    </submittedName>
</protein>
<organism evidence="2 3">
    <name type="scientific">Harryflintia acetispora</name>
    <dbReference type="NCBI Taxonomy" id="1849041"/>
    <lineage>
        <taxon>Bacteria</taxon>
        <taxon>Bacillati</taxon>
        <taxon>Bacillota</taxon>
        <taxon>Clostridia</taxon>
        <taxon>Eubacteriales</taxon>
        <taxon>Oscillospiraceae</taxon>
        <taxon>Harryflintia</taxon>
    </lineage>
</organism>
<sequence>MRLQVRLTVYFEDPFWVGVFERRQEGRLTAARVVFGAEPKDYTVYEHFLRGWRSLRFSPPVAAGEEGARAGNPKRAQREAARQLARSGSGTKAQQALALLHEESVRQRKENGKRRREEDRQRQYELRKERKKEKHRGH</sequence>
<dbReference type="AlphaFoldDB" id="A0A9X8UKH6"/>
<dbReference type="Pfam" id="PF11208">
    <property type="entry name" value="DUF2992"/>
    <property type="match status" value="1"/>
</dbReference>
<accession>A0A9X8UKH6</accession>
<evidence type="ECO:0000313" key="3">
    <source>
        <dbReference type="Proteomes" id="UP000294682"/>
    </source>
</evidence>
<dbReference type="Proteomes" id="UP000294682">
    <property type="component" value="Unassembled WGS sequence"/>
</dbReference>
<dbReference type="PIRSF" id="PIRSF021328">
    <property type="entry name" value="UCP021328"/>
    <property type="match status" value="1"/>
</dbReference>
<dbReference type="InterPro" id="IPR016787">
    <property type="entry name" value="UCP021328"/>
</dbReference>